<sequence>MRQHVELLSDSYIVAANKPDEIELRFRIDSGLHINSHAPKDELLLPTAVKLESLHVLNVAYPAGKPFKLNVGKGELLDVYEGEFRVRVKLAAPKGTTPVSGVLRYQACDTASCFPPRTLPLRFVVTGQ</sequence>
<feature type="domain" description="Thiol:disulfide interchange protein DsbD N-terminal" evidence="1">
    <location>
        <begin position="15"/>
        <end position="118"/>
    </location>
</feature>
<dbReference type="Pfam" id="PF11412">
    <property type="entry name" value="DsbD_N"/>
    <property type="match status" value="1"/>
</dbReference>
<evidence type="ECO:0000313" key="3">
    <source>
        <dbReference type="Proteomes" id="UP001596391"/>
    </source>
</evidence>
<reference evidence="3" key="1">
    <citation type="journal article" date="2019" name="Int. J. Syst. Evol. Microbiol.">
        <title>The Global Catalogue of Microorganisms (GCM) 10K type strain sequencing project: providing services to taxonomists for standard genome sequencing and annotation.</title>
        <authorList>
            <consortium name="The Broad Institute Genomics Platform"/>
            <consortium name="The Broad Institute Genome Sequencing Center for Infectious Disease"/>
            <person name="Wu L."/>
            <person name="Ma J."/>
        </authorList>
    </citation>
    <scope>NUCLEOTIDE SEQUENCE [LARGE SCALE GENOMIC DNA]</scope>
    <source>
        <strain evidence="3">CGMCC 1.16026</strain>
    </source>
</reference>
<comment type="caution">
    <text evidence="2">The sequence shown here is derived from an EMBL/GenBank/DDBJ whole genome shotgun (WGS) entry which is preliminary data.</text>
</comment>
<evidence type="ECO:0000313" key="2">
    <source>
        <dbReference type="EMBL" id="MFC6644938.1"/>
    </source>
</evidence>
<dbReference type="InterPro" id="IPR028250">
    <property type="entry name" value="DsbDN"/>
</dbReference>
<dbReference type="Gene3D" id="2.60.40.1250">
    <property type="entry name" value="Thiol:disulfide interchange protein DsbD, N-terminal domain"/>
    <property type="match status" value="1"/>
</dbReference>
<accession>A0ABW1Z7Q7</accession>
<dbReference type="RefSeq" id="WP_390234162.1">
    <property type="nucleotide sequence ID" value="NZ_JBHSWI010000001.1"/>
</dbReference>
<keyword evidence="3" id="KW-1185">Reference proteome</keyword>
<dbReference type="Proteomes" id="UP001596391">
    <property type="component" value="Unassembled WGS sequence"/>
</dbReference>
<evidence type="ECO:0000259" key="1">
    <source>
        <dbReference type="Pfam" id="PF11412"/>
    </source>
</evidence>
<proteinExistence type="predicted"/>
<protein>
    <submittedName>
        <fullName evidence="2">Protein-disulfide reductase DsbD domain-containing protein</fullName>
    </submittedName>
</protein>
<gene>
    <name evidence="2" type="ORF">ACFQBQ_04900</name>
</gene>
<dbReference type="EMBL" id="JBHSWI010000001">
    <property type="protein sequence ID" value="MFC6644938.1"/>
    <property type="molecule type" value="Genomic_DNA"/>
</dbReference>
<name>A0ABW1Z7Q7_9BACT</name>
<organism evidence="2 3">
    <name type="scientific">Granulicella cerasi</name>
    <dbReference type="NCBI Taxonomy" id="741063"/>
    <lineage>
        <taxon>Bacteria</taxon>
        <taxon>Pseudomonadati</taxon>
        <taxon>Acidobacteriota</taxon>
        <taxon>Terriglobia</taxon>
        <taxon>Terriglobales</taxon>
        <taxon>Acidobacteriaceae</taxon>
        <taxon>Granulicella</taxon>
    </lineage>
</organism>
<dbReference type="InterPro" id="IPR036929">
    <property type="entry name" value="DsbDN_sf"/>
</dbReference>